<feature type="compositionally biased region" description="Low complexity" evidence="1">
    <location>
        <begin position="1252"/>
        <end position="1263"/>
    </location>
</feature>
<feature type="compositionally biased region" description="Polar residues" evidence="1">
    <location>
        <begin position="747"/>
        <end position="766"/>
    </location>
</feature>
<feature type="region of interest" description="Disordered" evidence="1">
    <location>
        <begin position="622"/>
        <end position="766"/>
    </location>
</feature>
<accession>A0A814HB23</accession>
<feature type="region of interest" description="Disordered" evidence="1">
    <location>
        <begin position="1418"/>
        <end position="1443"/>
    </location>
</feature>
<protein>
    <submittedName>
        <fullName evidence="2">Uncharacterized protein</fullName>
    </submittedName>
</protein>
<feature type="region of interest" description="Disordered" evidence="1">
    <location>
        <begin position="495"/>
        <end position="530"/>
    </location>
</feature>
<dbReference type="EMBL" id="CAJNOT010000513">
    <property type="protein sequence ID" value="CAF1006742.1"/>
    <property type="molecule type" value="Genomic_DNA"/>
</dbReference>
<feature type="compositionally biased region" description="Polar residues" evidence="1">
    <location>
        <begin position="1272"/>
        <end position="1299"/>
    </location>
</feature>
<organism evidence="2 3">
    <name type="scientific">Rotaria sordida</name>
    <dbReference type="NCBI Taxonomy" id="392033"/>
    <lineage>
        <taxon>Eukaryota</taxon>
        <taxon>Metazoa</taxon>
        <taxon>Spiralia</taxon>
        <taxon>Gnathifera</taxon>
        <taxon>Rotifera</taxon>
        <taxon>Eurotatoria</taxon>
        <taxon>Bdelloidea</taxon>
        <taxon>Philodinida</taxon>
        <taxon>Philodinidae</taxon>
        <taxon>Rotaria</taxon>
    </lineage>
</organism>
<name>A0A814HB23_9BILA</name>
<feature type="compositionally biased region" description="Acidic residues" evidence="1">
    <location>
        <begin position="682"/>
        <end position="699"/>
    </location>
</feature>
<feature type="compositionally biased region" description="Polar residues" evidence="1">
    <location>
        <begin position="638"/>
        <end position="681"/>
    </location>
</feature>
<sequence length="1443" mass="162884">MENLPSSHISTNISNPLPSLFNDNSPSIESRPTENMNWYDDGSIETCIHQTSHQSPSIELREIENDEILHEVDLNGVGDEFFLFSPRNTTDDEPSSSVSDDKHEKEFEQVTHSKQMSKRIYTKENKTDEDDSTALFDDFHCSSTVDAFGFKTNNNNNNNNNNNSSIMITNLDDLLMDDYDADDDEHNHLKDSSTYLLNASFRRPIQEDILYEVEHENSFSDNSQHTTSVIIADDNTSIKIDSNLDFLMSTEEPIKTDVNQSTSQEKILQSNENNFLSKQIINEHNTLPTYNLPKFYTTTEKSSSIHIDTSNNKNMYNWESSNHHYPNLSISSSPSSPYTSKIRHRHYSVGSYYDNKTTTVTLYPNHTLYLLGSAPVSPLNRTSTTTCESHYHLHHHHSPLSYGTMPLNTYRRINPYTETNTLISNSEYQPLSSTSIDKNEHYQTTIIQPMKQTDIPITQTESTTTVPQLISSSSTHTSSITFPQYEISNILPETTSILPSSQDEQPLVRPKTSRGRVPLVPPSPSPRTTFIEKDKTQTLNLENDSISTDNDKPTTINDDLKFIRGTIERVFEHHGESTTSESSTYYEDISDDNNESISLSNSSKTLSKKDNQYPSVEAVQRFYHNKTPSDSEKKRSNKQITNLDDTPISNHSSTSNKLYSRSNPMNKKKPNLSNSSDNEQATSEEIDDTLNDIEEDDYPDDKLKRRTRYNSSHTSNENSPLHSLNNQTKTKKTSQETQTFQRREQPILTTKSASGSQTTIQSYETARSSIPPVDIVTQMVIEREDSIDDGHISEISGDMIVYYDDIEIVEHSSNLSTTESDSTSSINKSHHKSKPIESLVSSSSPPPPPIPARTLKPIHLLDNQQQLSSTIKNEPINLSSSKINRTYELEKSIIRKKFDVNTVNTMLNSTDYFIGPIRTHRLPSARHFVGKINDDDITLRTSTITNTNTISKPSTTTTTTTMVKSQTLPLQSINTNEHSTNNIQYTPKKNSLSTLPVRAVSSIDTQEKSRSIIPDTNALIKQIQNSLSRNSLHDTKKHSPLSISTKDLRTFVSSSYSPSDENIIDDDDQSFKRQARLSRSFHNVSEYNTSDQYIKHDQNITTRTQPSKSVENNLNSVSQNQTRNSQILLNFPPIVASSSFSALPHSEDNARMLSMKWYTGQVSENSEICYNTPHIDNDDLLYNYIMTHSNREIQLLFARLQASNDIRIHAALDDIRLRVVQFDTSKSPEDLHVFMRYLESRLRDISNKSLSLSSTTTTRTTTSNHINEQRRMSNSTTTNGYHTQQQPDALSIKSRTSSTVDKETSSQRQLGRQHLRSSSNRTGGGGGGGTNGHQLPPPRRGSQSSANQENPPEFDDMLNTVLGLPKKGVTTQVQINPSSTSQNHEKSTPLAQTQIATNTTTINKLGQDIGKRLFESGTYKDPRLIYDGPRKNEKEEQPLETSV</sequence>
<feature type="compositionally biased region" description="Gly residues" evidence="1">
    <location>
        <begin position="1322"/>
        <end position="1331"/>
    </location>
</feature>
<feature type="compositionally biased region" description="Basic and acidic residues" evidence="1">
    <location>
        <begin position="1418"/>
        <end position="1437"/>
    </location>
</feature>
<evidence type="ECO:0000313" key="3">
    <source>
        <dbReference type="Proteomes" id="UP000663864"/>
    </source>
</evidence>
<feature type="region of interest" description="Disordered" evidence="1">
    <location>
        <begin position="814"/>
        <end position="854"/>
    </location>
</feature>
<feature type="compositionally biased region" description="Polar residues" evidence="1">
    <location>
        <begin position="814"/>
        <end position="827"/>
    </location>
</feature>
<evidence type="ECO:0000256" key="1">
    <source>
        <dbReference type="SAM" id="MobiDB-lite"/>
    </source>
</evidence>
<proteinExistence type="predicted"/>
<feature type="region of interest" description="Disordered" evidence="1">
    <location>
        <begin position="1"/>
        <end position="34"/>
    </location>
</feature>
<feature type="compositionally biased region" description="Polar residues" evidence="1">
    <location>
        <begin position="1341"/>
        <end position="1350"/>
    </location>
</feature>
<comment type="caution">
    <text evidence="2">The sequence shown here is derived from an EMBL/GenBank/DDBJ whole genome shotgun (WGS) entry which is preliminary data.</text>
</comment>
<feature type="compositionally biased region" description="Polar residues" evidence="1">
    <location>
        <begin position="709"/>
        <end position="726"/>
    </location>
</feature>
<feature type="region of interest" description="Disordered" evidence="1">
    <location>
        <begin position="1252"/>
        <end position="1356"/>
    </location>
</feature>
<feature type="compositionally biased region" description="Basic and acidic residues" evidence="1">
    <location>
        <begin position="99"/>
        <end position="111"/>
    </location>
</feature>
<reference evidence="2" key="1">
    <citation type="submission" date="2021-02" db="EMBL/GenBank/DDBJ databases">
        <authorList>
            <person name="Nowell W R."/>
        </authorList>
    </citation>
    <scope>NUCLEOTIDE SEQUENCE</scope>
</reference>
<feature type="region of interest" description="Disordered" evidence="1">
    <location>
        <begin position="85"/>
        <end position="127"/>
    </location>
</feature>
<evidence type="ECO:0000313" key="2">
    <source>
        <dbReference type="EMBL" id="CAF1006742.1"/>
    </source>
</evidence>
<dbReference type="Proteomes" id="UP000663864">
    <property type="component" value="Unassembled WGS sequence"/>
</dbReference>
<gene>
    <name evidence="2" type="ORF">ZHD862_LOCUS12820</name>
</gene>
<feature type="compositionally biased region" description="Polar residues" evidence="1">
    <location>
        <begin position="495"/>
        <end position="504"/>
    </location>
</feature>